<dbReference type="Pfam" id="PF00130">
    <property type="entry name" value="C1_1"/>
    <property type="match status" value="1"/>
</dbReference>
<name>A0A834HT55_RHYFE</name>
<dbReference type="EMBL" id="JAACXV010014411">
    <property type="protein sequence ID" value="KAF7267519.1"/>
    <property type="molecule type" value="Genomic_DNA"/>
</dbReference>
<keyword evidence="2" id="KW-0862">Zinc</keyword>
<reference evidence="4" key="1">
    <citation type="submission" date="2020-08" db="EMBL/GenBank/DDBJ databases">
        <title>Genome sequencing and assembly of the red palm weevil Rhynchophorus ferrugineus.</title>
        <authorList>
            <person name="Dias G.B."/>
            <person name="Bergman C.M."/>
            <person name="Manee M."/>
        </authorList>
    </citation>
    <scope>NUCLEOTIDE SEQUENCE</scope>
    <source>
        <strain evidence="4">AA-2017</strain>
        <tissue evidence="4">Whole larva</tissue>
    </source>
</reference>
<keyword evidence="5" id="KW-1185">Reference proteome</keyword>
<dbReference type="Gene3D" id="3.30.60.20">
    <property type="match status" value="1"/>
</dbReference>
<accession>A0A834HT55</accession>
<dbReference type="PROSITE" id="PS00479">
    <property type="entry name" value="ZF_DAG_PE_1"/>
    <property type="match status" value="1"/>
</dbReference>
<keyword evidence="1" id="KW-0479">Metal-binding</keyword>
<protein>
    <recommendedName>
        <fullName evidence="3">Phorbol-ester/DAG-type domain-containing protein</fullName>
    </recommendedName>
</protein>
<evidence type="ECO:0000256" key="2">
    <source>
        <dbReference type="ARBA" id="ARBA00022833"/>
    </source>
</evidence>
<evidence type="ECO:0000313" key="4">
    <source>
        <dbReference type="EMBL" id="KAF7267519.1"/>
    </source>
</evidence>
<comment type="caution">
    <text evidence="4">The sequence shown here is derived from an EMBL/GenBank/DDBJ whole genome shotgun (WGS) entry which is preliminary data.</text>
</comment>
<evidence type="ECO:0000259" key="3">
    <source>
        <dbReference type="PROSITE" id="PS50081"/>
    </source>
</evidence>
<dbReference type="SMART" id="SM00109">
    <property type="entry name" value="C1"/>
    <property type="match status" value="1"/>
</dbReference>
<evidence type="ECO:0000313" key="5">
    <source>
        <dbReference type="Proteomes" id="UP000625711"/>
    </source>
</evidence>
<feature type="domain" description="Phorbol-ester/DAG-type" evidence="3">
    <location>
        <begin position="117"/>
        <end position="168"/>
    </location>
</feature>
<dbReference type="CDD" id="cd20829">
    <property type="entry name" value="C1_PIK3R-like_rpt1"/>
    <property type="match status" value="1"/>
</dbReference>
<evidence type="ECO:0000256" key="1">
    <source>
        <dbReference type="ARBA" id="ARBA00022723"/>
    </source>
</evidence>
<dbReference type="InterPro" id="IPR046349">
    <property type="entry name" value="C1-like_sf"/>
</dbReference>
<sequence>MQCLIRKAVTLDVYSVSFTIEMGDYHYSYSNIYQAIQSFEPLQDDGLFIAYQKGDTLEGTERNKHEEPVNPSVLHVFNRRTRHSGFIHMEHVKLLGQEVNSMLHRPSIAHSEQDLPDHKIDDIFVLRPVFCKHCKDYIWGQGVVGKKCKECHACFHNYCSRYLNNYTCQKDPNEPPPVTLNHDKLQW</sequence>
<gene>
    <name evidence="4" type="ORF">GWI33_019260</name>
</gene>
<dbReference type="PROSITE" id="PS50081">
    <property type="entry name" value="ZF_DAG_PE_2"/>
    <property type="match status" value="1"/>
</dbReference>
<dbReference type="Proteomes" id="UP000625711">
    <property type="component" value="Unassembled WGS sequence"/>
</dbReference>
<dbReference type="OrthoDB" id="3175255at2759"/>
<dbReference type="GO" id="GO:0046872">
    <property type="term" value="F:metal ion binding"/>
    <property type="evidence" value="ECO:0007669"/>
    <property type="project" value="UniProtKB-KW"/>
</dbReference>
<dbReference type="SUPFAM" id="SSF57889">
    <property type="entry name" value="Cysteine-rich domain"/>
    <property type="match status" value="1"/>
</dbReference>
<proteinExistence type="predicted"/>
<dbReference type="InterPro" id="IPR002219">
    <property type="entry name" value="PKC_DAG/PE"/>
</dbReference>
<organism evidence="4 5">
    <name type="scientific">Rhynchophorus ferrugineus</name>
    <name type="common">Red palm weevil</name>
    <name type="synonym">Curculio ferrugineus</name>
    <dbReference type="NCBI Taxonomy" id="354439"/>
    <lineage>
        <taxon>Eukaryota</taxon>
        <taxon>Metazoa</taxon>
        <taxon>Ecdysozoa</taxon>
        <taxon>Arthropoda</taxon>
        <taxon>Hexapoda</taxon>
        <taxon>Insecta</taxon>
        <taxon>Pterygota</taxon>
        <taxon>Neoptera</taxon>
        <taxon>Endopterygota</taxon>
        <taxon>Coleoptera</taxon>
        <taxon>Polyphaga</taxon>
        <taxon>Cucujiformia</taxon>
        <taxon>Curculionidae</taxon>
        <taxon>Dryophthorinae</taxon>
        <taxon>Rhynchophorus</taxon>
    </lineage>
</organism>
<dbReference type="AlphaFoldDB" id="A0A834HT55"/>